<dbReference type="InterPro" id="IPR013083">
    <property type="entry name" value="Znf_RING/FYVE/PHD"/>
</dbReference>
<dbReference type="InterPro" id="IPR011011">
    <property type="entry name" value="Znf_FYVE_PHD"/>
</dbReference>
<reference evidence="1" key="1">
    <citation type="journal article" date="2019" name="bioRxiv">
        <title>The Genome of the Zebra Mussel, Dreissena polymorpha: A Resource for Invasive Species Research.</title>
        <authorList>
            <person name="McCartney M.A."/>
            <person name="Auch B."/>
            <person name="Kono T."/>
            <person name="Mallez S."/>
            <person name="Zhang Y."/>
            <person name="Obille A."/>
            <person name="Becker A."/>
            <person name="Abrahante J.E."/>
            <person name="Garbe J."/>
            <person name="Badalamenti J.P."/>
            <person name="Herman A."/>
            <person name="Mangelson H."/>
            <person name="Liachko I."/>
            <person name="Sullivan S."/>
            <person name="Sone E.D."/>
            <person name="Koren S."/>
            <person name="Silverstein K.A.T."/>
            <person name="Beckman K.B."/>
            <person name="Gohl D.M."/>
        </authorList>
    </citation>
    <scope>NUCLEOTIDE SEQUENCE</scope>
    <source>
        <strain evidence="1">Duluth1</strain>
        <tissue evidence="1">Whole animal</tissue>
    </source>
</reference>
<dbReference type="Gene3D" id="3.30.40.10">
    <property type="entry name" value="Zinc/RING finger domain, C3HC4 (zinc finger)"/>
    <property type="match status" value="1"/>
</dbReference>
<feature type="non-terminal residue" evidence="1">
    <location>
        <position position="129"/>
    </location>
</feature>
<dbReference type="EMBL" id="JAIWYP010000009">
    <property type="protein sequence ID" value="KAH3777431.1"/>
    <property type="molecule type" value="Genomic_DNA"/>
</dbReference>
<keyword evidence="2" id="KW-1185">Reference proteome</keyword>
<accession>A0A9D4EF25</accession>
<evidence type="ECO:0000313" key="1">
    <source>
        <dbReference type="EMBL" id="KAH3777431.1"/>
    </source>
</evidence>
<gene>
    <name evidence="1" type="ORF">DPMN_178874</name>
</gene>
<reference evidence="1" key="2">
    <citation type="submission" date="2020-11" db="EMBL/GenBank/DDBJ databases">
        <authorList>
            <person name="McCartney M.A."/>
            <person name="Auch B."/>
            <person name="Kono T."/>
            <person name="Mallez S."/>
            <person name="Becker A."/>
            <person name="Gohl D.M."/>
            <person name="Silverstein K.A.T."/>
            <person name="Koren S."/>
            <person name="Bechman K.B."/>
            <person name="Herman A."/>
            <person name="Abrahante J.E."/>
            <person name="Garbe J."/>
        </authorList>
    </citation>
    <scope>NUCLEOTIDE SEQUENCE</scope>
    <source>
        <strain evidence="1">Duluth1</strain>
        <tissue evidence="1">Whole animal</tissue>
    </source>
</reference>
<evidence type="ECO:0000313" key="2">
    <source>
        <dbReference type="Proteomes" id="UP000828390"/>
    </source>
</evidence>
<name>A0A9D4EF25_DREPO</name>
<protein>
    <submittedName>
        <fullName evidence="1">Uncharacterized protein</fullName>
    </submittedName>
</protein>
<comment type="caution">
    <text evidence="1">The sequence shown here is derived from an EMBL/GenBank/DDBJ whole genome shotgun (WGS) entry which is preliminary data.</text>
</comment>
<sequence length="129" mass="14554">MLLLVCGDIALNPGPGRDPCGSCHRLIPWNGRAIYCDACYTWNQISCEGISQKYYIKLETKIDGSFPNAQFAVDNYHLWRADRTASSGGVMAYLRSDMAGDRSKLLRVTEDWKRDLDENKYSNTAVIPK</sequence>
<dbReference type="SUPFAM" id="SSF57903">
    <property type="entry name" value="FYVE/PHD zinc finger"/>
    <property type="match status" value="1"/>
</dbReference>
<dbReference type="AlphaFoldDB" id="A0A9D4EF25"/>
<proteinExistence type="predicted"/>
<dbReference type="Proteomes" id="UP000828390">
    <property type="component" value="Unassembled WGS sequence"/>
</dbReference>
<organism evidence="1 2">
    <name type="scientific">Dreissena polymorpha</name>
    <name type="common">Zebra mussel</name>
    <name type="synonym">Mytilus polymorpha</name>
    <dbReference type="NCBI Taxonomy" id="45954"/>
    <lineage>
        <taxon>Eukaryota</taxon>
        <taxon>Metazoa</taxon>
        <taxon>Spiralia</taxon>
        <taxon>Lophotrochozoa</taxon>
        <taxon>Mollusca</taxon>
        <taxon>Bivalvia</taxon>
        <taxon>Autobranchia</taxon>
        <taxon>Heteroconchia</taxon>
        <taxon>Euheterodonta</taxon>
        <taxon>Imparidentia</taxon>
        <taxon>Neoheterodontei</taxon>
        <taxon>Myida</taxon>
        <taxon>Dreissenoidea</taxon>
        <taxon>Dreissenidae</taxon>
        <taxon>Dreissena</taxon>
    </lineage>
</organism>